<gene>
    <name evidence="3" type="primary">thiF</name>
    <name evidence="3" type="ORF">VTH8203_03790</name>
</gene>
<evidence type="ECO:0000256" key="1">
    <source>
        <dbReference type="ARBA" id="ARBA00009919"/>
    </source>
</evidence>
<dbReference type="GO" id="GO:0004792">
    <property type="term" value="F:thiosulfate-cyanide sulfurtransferase activity"/>
    <property type="evidence" value="ECO:0007669"/>
    <property type="project" value="TreeGrafter"/>
</dbReference>
<evidence type="ECO:0000313" key="3">
    <source>
        <dbReference type="EMBL" id="SNX50137.1"/>
    </source>
</evidence>
<dbReference type="CDD" id="cd00757">
    <property type="entry name" value="ThiF_MoeB_HesA_family"/>
    <property type="match status" value="1"/>
</dbReference>
<dbReference type="InterPro" id="IPR000594">
    <property type="entry name" value="ThiF_NAD_FAD-bd"/>
</dbReference>
<reference evidence="4" key="1">
    <citation type="submission" date="2016-06" db="EMBL/GenBank/DDBJ databases">
        <authorList>
            <person name="Rodrigo-Torres L."/>
            <person name="Arahal R.D."/>
            <person name="Lucena T."/>
        </authorList>
    </citation>
    <scope>NUCLEOTIDE SEQUENCE [LARGE SCALE GENOMIC DNA]</scope>
    <source>
        <strain evidence="4">CECT8203</strain>
    </source>
</reference>
<dbReference type="InterPro" id="IPR035985">
    <property type="entry name" value="Ubiquitin-activating_enz"/>
</dbReference>
<organism evidence="3 4">
    <name type="scientific">Vibrio thalassae</name>
    <dbReference type="NCBI Taxonomy" id="1243014"/>
    <lineage>
        <taxon>Bacteria</taxon>
        <taxon>Pseudomonadati</taxon>
        <taxon>Pseudomonadota</taxon>
        <taxon>Gammaproteobacteria</taxon>
        <taxon>Vibrionales</taxon>
        <taxon>Vibrionaceae</taxon>
        <taxon>Vibrio</taxon>
    </lineage>
</organism>
<dbReference type="GO" id="GO:0008146">
    <property type="term" value="F:sulfotransferase activity"/>
    <property type="evidence" value="ECO:0007669"/>
    <property type="project" value="TreeGrafter"/>
</dbReference>
<dbReference type="InterPro" id="IPR045886">
    <property type="entry name" value="ThiF/MoeB/HesA"/>
</dbReference>
<dbReference type="SUPFAM" id="SSF69572">
    <property type="entry name" value="Activating enzymes of the ubiquitin-like proteins"/>
    <property type="match status" value="1"/>
</dbReference>
<dbReference type="GO" id="GO:0008641">
    <property type="term" value="F:ubiquitin-like modifier activating enzyme activity"/>
    <property type="evidence" value="ECO:0007669"/>
    <property type="project" value="InterPro"/>
</dbReference>
<dbReference type="EMBL" id="OANU01000101">
    <property type="protein sequence ID" value="SNX50137.1"/>
    <property type="molecule type" value="Genomic_DNA"/>
</dbReference>
<dbReference type="GO" id="GO:0005829">
    <property type="term" value="C:cytosol"/>
    <property type="evidence" value="ECO:0007669"/>
    <property type="project" value="TreeGrafter"/>
</dbReference>
<keyword evidence="3" id="KW-0548">Nucleotidyltransferase</keyword>
<dbReference type="RefSeq" id="WP_096995078.1">
    <property type="nucleotide sequence ID" value="NZ_JBHSII010000001.1"/>
</dbReference>
<sequence>MVSDKQFQQYLRQLSLNNVGESGQATICASHVLIVGCGGLGTAASMYLAGAGVGRIVIADDDEIELSNLPRQITYGSNQIGQSKVTTLASFLKEQNTDIHVRAVKRRLDGHQLALEVSLADVVVDCTDNIETRQAINKACVENKKALVTAAAIGWNGQQSVFHFSKQRTPCYRCLYPFDEFDTATKCSESSVMGPVVGMMGVYQALETLKVITGLHNNNQPELKLFDGLNGRWQSLKISHDEACSVCSDSKKTAGIKNDPIYSK</sequence>
<name>A0A240EN50_9VIBR</name>
<protein>
    <submittedName>
        <fullName evidence="3">Sulfur carrier protein ThiS adenylyltransferase</fullName>
        <ecNumber evidence="3">2.7.7.73</ecNumber>
    </submittedName>
</protein>
<keyword evidence="3" id="KW-0808">Transferase</keyword>
<dbReference type="GO" id="GO:0016779">
    <property type="term" value="F:nucleotidyltransferase activity"/>
    <property type="evidence" value="ECO:0007669"/>
    <property type="project" value="UniProtKB-KW"/>
</dbReference>
<comment type="similarity">
    <text evidence="1">Belongs to the HesA/MoeB/ThiF family.</text>
</comment>
<dbReference type="FunFam" id="3.40.50.720:FF:000080">
    <property type="entry name" value="Thiazole biosynthesis adenylyltransferase ThiF"/>
    <property type="match status" value="1"/>
</dbReference>
<dbReference type="AlphaFoldDB" id="A0A240EN50"/>
<dbReference type="EC" id="2.7.7.73" evidence="3"/>
<feature type="domain" description="THIF-type NAD/FAD binding fold" evidence="2">
    <location>
        <begin position="10"/>
        <end position="245"/>
    </location>
</feature>
<dbReference type="Gene3D" id="3.40.50.720">
    <property type="entry name" value="NAD(P)-binding Rossmann-like Domain"/>
    <property type="match status" value="1"/>
</dbReference>
<dbReference type="PANTHER" id="PTHR10953:SF240">
    <property type="entry name" value="SULFUR CARRIER PROTEIN THIS ADENYLYLTRANSFERASE"/>
    <property type="match status" value="1"/>
</dbReference>
<dbReference type="PANTHER" id="PTHR10953">
    <property type="entry name" value="UBIQUITIN-ACTIVATING ENZYME E1"/>
    <property type="match status" value="1"/>
</dbReference>
<evidence type="ECO:0000259" key="2">
    <source>
        <dbReference type="Pfam" id="PF00899"/>
    </source>
</evidence>
<proteinExistence type="inferred from homology"/>
<evidence type="ECO:0000313" key="4">
    <source>
        <dbReference type="Proteomes" id="UP000219336"/>
    </source>
</evidence>
<keyword evidence="4" id="KW-1185">Reference proteome</keyword>
<dbReference type="OrthoDB" id="9804286at2"/>
<accession>A0A240EN50</accession>
<dbReference type="Proteomes" id="UP000219336">
    <property type="component" value="Unassembled WGS sequence"/>
</dbReference>
<dbReference type="Pfam" id="PF00899">
    <property type="entry name" value="ThiF"/>
    <property type="match status" value="1"/>
</dbReference>